<dbReference type="RefSeq" id="WP_344510382.1">
    <property type="nucleotide sequence ID" value="NZ_BAAAQD010000024.1"/>
</dbReference>
<dbReference type="EMBL" id="BAAAQD010000024">
    <property type="protein sequence ID" value="GAA1555050.1"/>
    <property type="molecule type" value="Genomic_DNA"/>
</dbReference>
<name>A0ABN2C9G6_9ACTN</name>
<feature type="compositionally biased region" description="Polar residues" evidence="1">
    <location>
        <begin position="1"/>
        <end position="11"/>
    </location>
</feature>
<reference evidence="3 4" key="1">
    <citation type="journal article" date="2019" name="Int. J. Syst. Evol. Microbiol.">
        <title>The Global Catalogue of Microorganisms (GCM) 10K type strain sequencing project: providing services to taxonomists for standard genome sequencing and annotation.</title>
        <authorList>
            <consortium name="The Broad Institute Genomics Platform"/>
            <consortium name="The Broad Institute Genome Sequencing Center for Infectious Disease"/>
            <person name="Wu L."/>
            <person name="Ma J."/>
        </authorList>
    </citation>
    <scope>NUCLEOTIDE SEQUENCE [LARGE SCALE GENOMIC DNA]</scope>
    <source>
        <strain evidence="3 4">JCM 15933</strain>
    </source>
</reference>
<evidence type="ECO:0000313" key="3">
    <source>
        <dbReference type="EMBL" id="GAA1555050.1"/>
    </source>
</evidence>
<comment type="caution">
    <text evidence="3">The sequence shown here is derived from an EMBL/GenBank/DDBJ whole genome shotgun (WGS) entry which is preliminary data.</text>
</comment>
<accession>A0ABN2C9G6</accession>
<evidence type="ECO:0000259" key="2">
    <source>
        <dbReference type="Pfam" id="PF13569"/>
    </source>
</evidence>
<gene>
    <name evidence="3" type="ORF">GCM10009827_089840</name>
</gene>
<sequence length="1079" mass="117549">MTRWTTPQASSAPLEWTPPQPPPLVWRDGIAVSPWLRSVLHPRRGGIATDIRPLATVKEAWAGLRRGVWSEDAAIRERGNPSRVWELVTSSEAQERATGHRLLDHEHRVGTAAEDRALVEACRARFEYLSGPVHDWLADFLVAAHGLVEGCRRILGGLHVELPYVGVGVFGRLRELLVLADEPTYAQARDALLEVRDKKAAEHTGSIRADLFWATSFLLPLGPQAGEEERGAHRDALRYSGRFGNVDVHASGLAAGDLGTLKKLLAANDKARWEFFSTGGGRAYLASVLDIAGAAAGPVMAAMKPAYPFEDHAHHNGMWCSLLAHIDDDAAREALRREREAGHPWATLDPLTDPGAFEPGRDPATEMVMPDGVPCDYRPPAAAHPVWLEPAVPVEPELRWRDEEREAAEGLGGDDGSVRWDGVSISRCDTAQVTAWLEHREHWALPTTLPMLTLAPLWTHERLMALGFAQHYYHVRFTLPLLLARHGVSHVAPLLAAFSDRASVEHALEAAQPVGHVALIAPVVQAFAGKKLRRPARSWLLRHPRHASAGAVALWSATPADTAVGRVLRYLDAQGHRPLLLAQAGERADDLVALLDKDPVTSVKLPQYVTATPLPSLIATLDGAVADPDTVEHLLARLSVCNADEVHPAVLAARDAWTAGSRAAFAQELFERWLTAGAPAPDGWCMQAVGLIGDDAGARRIAALAKHWPGQGASARAQAALDALRHRGTDAALIELNLLAEKSRFPVFKSVARQHIEAIADLRGLTSDELADRLVPTLGLDDDGDTVETDAGTFRIVFDHQLLPVVRDATGRVHAELPKPARGEDKQRHKKAKDRITALRKEARASASLHVSRLERAMCTGRRIPAAIFLDRFATHPWMSHLARRLVWGVFEDPMPTATAGEERGGLVTTVRVAEDGTLAGVDDEPVLLPAGAALGVLHPLQFPEGGLAAWGEVFADYELLQPFEQLGRPAYRVTDEERGARAIDRFEGRKVTVAVLRGLERHGWTRWYDAVVQMAKPIGGGVYAVLDTEPGWHASDTVDSAPPQTVADLVLVRADGRTFGDLPPVVFSELIHDLRVVT</sequence>
<feature type="region of interest" description="Disordered" evidence="1">
    <location>
        <begin position="1"/>
        <end position="20"/>
    </location>
</feature>
<dbReference type="Pfam" id="PF13569">
    <property type="entry name" value="DUF4132"/>
    <property type="match status" value="1"/>
</dbReference>
<protein>
    <recommendedName>
        <fullName evidence="2">DUF4132 domain-containing protein</fullName>
    </recommendedName>
</protein>
<proteinExistence type="predicted"/>
<feature type="domain" description="DUF4132" evidence="2">
    <location>
        <begin position="811"/>
        <end position="1005"/>
    </location>
</feature>
<organism evidence="3 4">
    <name type="scientific">Dactylosporangium maewongense</name>
    <dbReference type="NCBI Taxonomy" id="634393"/>
    <lineage>
        <taxon>Bacteria</taxon>
        <taxon>Bacillati</taxon>
        <taxon>Actinomycetota</taxon>
        <taxon>Actinomycetes</taxon>
        <taxon>Micromonosporales</taxon>
        <taxon>Micromonosporaceae</taxon>
        <taxon>Dactylosporangium</taxon>
    </lineage>
</organism>
<dbReference type="Proteomes" id="UP001501470">
    <property type="component" value="Unassembled WGS sequence"/>
</dbReference>
<dbReference type="InterPro" id="IPR025406">
    <property type="entry name" value="DUF4132"/>
</dbReference>
<evidence type="ECO:0000313" key="4">
    <source>
        <dbReference type="Proteomes" id="UP001501470"/>
    </source>
</evidence>
<keyword evidence="4" id="KW-1185">Reference proteome</keyword>
<evidence type="ECO:0000256" key="1">
    <source>
        <dbReference type="SAM" id="MobiDB-lite"/>
    </source>
</evidence>